<organism evidence="5 6">
    <name type="scientific">Desulfovibrio fairfieldensis</name>
    <dbReference type="NCBI Taxonomy" id="44742"/>
    <lineage>
        <taxon>Bacteria</taxon>
        <taxon>Pseudomonadati</taxon>
        <taxon>Thermodesulfobacteriota</taxon>
        <taxon>Desulfovibrionia</taxon>
        <taxon>Desulfovibrionales</taxon>
        <taxon>Desulfovibrionaceae</taxon>
        <taxon>Desulfovibrio</taxon>
    </lineage>
</organism>
<dbReference type="GO" id="GO:0005524">
    <property type="term" value="F:ATP binding"/>
    <property type="evidence" value="ECO:0007669"/>
    <property type="project" value="UniProtKB-KW"/>
</dbReference>
<gene>
    <name evidence="5" type="ORF">AXF13_06900</name>
</gene>
<dbReference type="InterPro" id="IPR003439">
    <property type="entry name" value="ABC_transporter-like_ATP-bd"/>
</dbReference>
<dbReference type="GO" id="GO:0044874">
    <property type="term" value="P:lipoprotein localization to outer membrane"/>
    <property type="evidence" value="ECO:0007669"/>
    <property type="project" value="TreeGrafter"/>
</dbReference>
<dbReference type="Gene3D" id="3.40.50.300">
    <property type="entry name" value="P-loop containing nucleotide triphosphate hydrolases"/>
    <property type="match status" value="1"/>
</dbReference>
<keyword evidence="2" id="KW-0547">Nucleotide-binding</keyword>
<dbReference type="GO" id="GO:0022857">
    <property type="term" value="F:transmembrane transporter activity"/>
    <property type="evidence" value="ECO:0007669"/>
    <property type="project" value="TreeGrafter"/>
</dbReference>
<evidence type="ECO:0000256" key="2">
    <source>
        <dbReference type="ARBA" id="ARBA00022741"/>
    </source>
</evidence>
<keyword evidence="6" id="KW-1185">Reference proteome</keyword>
<dbReference type="Pfam" id="PF00005">
    <property type="entry name" value="ABC_tran"/>
    <property type="match status" value="1"/>
</dbReference>
<dbReference type="GO" id="GO:0016887">
    <property type="term" value="F:ATP hydrolysis activity"/>
    <property type="evidence" value="ECO:0007669"/>
    <property type="project" value="InterPro"/>
</dbReference>
<dbReference type="SMART" id="SM00382">
    <property type="entry name" value="AAA"/>
    <property type="match status" value="1"/>
</dbReference>
<dbReference type="KEGG" id="dfi:AXF13_06900"/>
<evidence type="ECO:0000313" key="5">
    <source>
        <dbReference type="EMBL" id="AMD89863.1"/>
    </source>
</evidence>
<dbReference type="GO" id="GO:0089705">
    <property type="term" value="P:protein localization to outer membrane"/>
    <property type="evidence" value="ECO:0007669"/>
    <property type="project" value="TreeGrafter"/>
</dbReference>
<proteinExistence type="inferred from homology"/>
<dbReference type="InterPro" id="IPR015854">
    <property type="entry name" value="ABC_transpr_LolD-like"/>
</dbReference>
<sequence>MEDTGDLVFSLRGVSKRRPGHEGFHLRLAAFDAPRGSLLALAGPSGCGKSTALDLLACILRPDIPAADAEQDNIRFSFAPTPERREDVLAAWRRGGTDALAALRLRHLGYVLQTGGLLPFLSARENILLHCRSLGIVRQRGEAVDAIVERLGIRHLLGQYPGTLSVGERQRVAIARALAHGPGVVLADEPTAALDPWHARNALHLFTDLTRELGITMIMVTHAPDMAADVGFTLVRFAVESGPDGVVADVRHKAGRG</sequence>
<comment type="similarity">
    <text evidence="1">Belongs to the ABC transporter superfamily.</text>
</comment>
<dbReference type="InterPro" id="IPR003593">
    <property type="entry name" value="AAA+_ATPase"/>
</dbReference>
<evidence type="ECO:0000256" key="3">
    <source>
        <dbReference type="ARBA" id="ARBA00022840"/>
    </source>
</evidence>
<dbReference type="InterPro" id="IPR027417">
    <property type="entry name" value="P-loop_NTPase"/>
</dbReference>
<dbReference type="PROSITE" id="PS50893">
    <property type="entry name" value="ABC_TRANSPORTER_2"/>
    <property type="match status" value="1"/>
</dbReference>
<dbReference type="Proteomes" id="UP000069241">
    <property type="component" value="Chromosome"/>
</dbReference>
<dbReference type="AlphaFoldDB" id="A0A0X8JK48"/>
<evidence type="ECO:0000313" key="6">
    <source>
        <dbReference type="Proteomes" id="UP000069241"/>
    </source>
</evidence>
<dbReference type="STRING" id="44742.AXF13_06900"/>
<accession>A0A0X8JK48</accession>
<evidence type="ECO:0000256" key="1">
    <source>
        <dbReference type="ARBA" id="ARBA00005417"/>
    </source>
</evidence>
<feature type="domain" description="ABC transporter" evidence="4">
    <location>
        <begin position="9"/>
        <end position="250"/>
    </location>
</feature>
<dbReference type="PANTHER" id="PTHR24220">
    <property type="entry name" value="IMPORT ATP-BINDING PROTEIN"/>
    <property type="match status" value="1"/>
</dbReference>
<evidence type="ECO:0000259" key="4">
    <source>
        <dbReference type="PROSITE" id="PS50893"/>
    </source>
</evidence>
<dbReference type="RefSeq" id="WP_062252176.1">
    <property type="nucleotide sequence ID" value="NZ_CP014229.1"/>
</dbReference>
<dbReference type="PROSITE" id="PS00211">
    <property type="entry name" value="ABC_TRANSPORTER_1"/>
    <property type="match status" value="1"/>
</dbReference>
<dbReference type="EMBL" id="CP014229">
    <property type="protein sequence ID" value="AMD89863.1"/>
    <property type="molecule type" value="Genomic_DNA"/>
</dbReference>
<dbReference type="SUPFAM" id="SSF52540">
    <property type="entry name" value="P-loop containing nucleoside triphosphate hydrolases"/>
    <property type="match status" value="1"/>
</dbReference>
<protein>
    <submittedName>
        <fullName evidence="5">ABC transporter ATP-binding protein</fullName>
    </submittedName>
</protein>
<name>A0A0X8JK48_9BACT</name>
<keyword evidence="3 5" id="KW-0067">ATP-binding</keyword>
<dbReference type="GO" id="GO:0005886">
    <property type="term" value="C:plasma membrane"/>
    <property type="evidence" value="ECO:0007669"/>
    <property type="project" value="TreeGrafter"/>
</dbReference>
<dbReference type="PANTHER" id="PTHR24220:SF689">
    <property type="entry name" value="LIPOPROTEIN-RELEASING SYSTEM ATP-BINDING PROTEIN LOLD"/>
    <property type="match status" value="1"/>
</dbReference>
<reference evidence="6" key="1">
    <citation type="submission" date="2016-02" db="EMBL/GenBank/DDBJ databases">
        <authorList>
            <person name="Holder M.E."/>
            <person name="Ajami N.J."/>
            <person name="Petrosino J.F."/>
        </authorList>
    </citation>
    <scope>NUCLEOTIDE SEQUENCE [LARGE SCALE GENOMIC DNA]</scope>
    <source>
        <strain evidence="6">CCUG 45958</strain>
    </source>
</reference>
<dbReference type="InterPro" id="IPR017871">
    <property type="entry name" value="ABC_transporter-like_CS"/>
</dbReference>